<evidence type="ECO:0000313" key="2">
    <source>
        <dbReference type="EMBL" id="ASE39349.1"/>
    </source>
</evidence>
<proteinExistence type="predicted"/>
<organism evidence="2 3">
    <name type="scientific">Brevundimonas vesicularis</name>
    <name type="common">Pseudomonas vesicularis</name>
    <dbReference type="NCBI Taxonomy" id="41276"/>
    <lineage>
        <taxon>Bacteria</taxon>
        <taxon>Pseudomonadati</taxon>
        <taxon>Pseudomonadota</taxon>
        <taxon>Alphaproteobacteria</taxon>
        <taxon>Caulobacterales</taxon>
        <taxon>Caulobacteraceae</taxon>
        <taxon>Brevundimonas</taxon>
    </lineage>
</organism>
<dbReference type="KEGG" id="bvc:CEP68_07450"/>
<accession>A0A1Z3U7U9</accession>
<protein>
    <recommendedName>
        <fullName evidence="1">Bacteriophage Mu GpT domain-containing protein</fullName>
    </recommendedName>
</protein>
<sequence length="292" mass="32098">MIVTAAALSALNTGFRNDFNTGLTSIKPIWDKVATRVPSTRSSNTYGWLGAWPGLREWIGDRVVKSLSESSYQITNKDYESTVGVPRNAIEDDEFGIYGPMMASMAQVAAEHPDTLVFGLLKAGFTTPCYDGQNFFDDEHPVGKTKVSNMQAGGGEGWYLLDTRRSLKPLIFQERKKPEFVPMTALTDEAVFTAKEFRYGVDTRCAAGFGFWQLAFGSKAELTAQNYEAAFEAMTSQRNEEGGVLNVRPTVIVVGPGNRARAKKLFDTMLVGGGDTNTLYKDVEIIEAPWVG</sequence>
<reference evidence="3" key="1">
    <citation type="submission" date="2017-06" db="EMBL/GenBank/DDBJ databases">
        <title>FDA dAtabase for Regulatory Grade micrObial Sequences (FDA-ARGOS): Supporting development and validation of Infectious Disease Dx tests.</title>
        <authorList>
            <person name="Minogue T."/>
            <person name="Wolcott M."/>
            <person name="Wasieloski L."/>
            <person name="Aguilar W."/>
            <person name="Moore D."/>
            <person name="Tallon L."/>
            <person name="Sadzewicz L."/>
            <person name="Sengamalay N."/>
            <person name="Ott S."/>
            <person name="Godinez A."/>
            <person name="Nagaraj S."/>
            <person name="Nadendla S."/>
            <person name="Geyer C."/>
            <person name="Sichtig H."/>
        </authorList>
    </citation>
    <scope>NUCLEOTIDE SEQUENCE [LARGE SCALE GENOMIC DNA]</scope>
    <source>
        <strain evidence="3">FDAARGOS_289</strain>
    </source>
</reference>
<evidence type="ECO:0000313" key="3">
    <source>
        <dbReference type="Proteomes" id="UP000197050"/>
    </source>
</evidence>
<dbReference type="AlphaFoldDB" id="A0A1Z3U7U9"/>
<dbReference type="Pfam" id="PF10124">
    <property type="entry name" value="Mu-like_gpT"/>
    <property type="match status" value="1"/>
</dbReference>
<dbReference type="RefSeq" id="WP_088582542.1">
    <property type="nucleotide sequence ID" value="NZ_CP022048.2"/>
</dbReference>
<dbReference type="InterPro" id="IPR018774">
    <property type="entry name" value="Phage_Mu_GpT"/>
</dbReference>
<name>A0A1Z3U7U9_BREVE</name>
<gene>
    <name evidence="2" type="ORF">CEP68_07450</name>
</gene>
<dbReference type="GeneID" id="34014797"/>
<feature type="domain" description="Bacteriophage Mu GpT" evidence="1">
    <location>
        <begin position="8"/>
        <end position="291"/>
    </location>
</feature>
<dbReference type="EMBL" id="CP022048">
    <property type="protein sequence ID" value="ASE39349.1"/>
    <property type="molecule type" value="Genomic_DNA"/>
</dbReference>
<evidence type="ECO:0000259" key="1">
    <source>
        <dbReference type="Pfam" id="PF10124"/>
    </source>
</evidence>
<dbReference type="Proteomes" id="UP000197050">
    <property type="component" value="Chromosome"/>
</dbReference>